<dbReference type="EMBL" id="JAJNDB010000001">
    <property type="protein sequence ID" value="MCD2192250.1"/>
    <property type="molecule type" value="Genomic_DNA"/>
</dbReference>
<reference evidence="3 4" key="1">
    <citation type="submission" date="2021-11" db="EMBL/GenBank/DDBJ databases">
        <title>Draft genome sequence of Actinomycetospora sp. SF1 isolated from the rhizosphere soil.</title>
        <authorList>
            <person name="Duangmal K."/>
            <person name="Chantavorakit T."/>
        </authorList>
    </citation>
    <scope>NUCLEOTIDE SEQUENCE [LARGE SCALE GENOMIC DNA]</scope>
    <source>
        <strain evidence="3 4">TBRC 5722</strain>
    </source>
</reference>
<evidence type="ECO:0000313" key="3">
    <source>
        <dbReference type="EMBL" id="MCD2192250.1"/>
    </source>
</evidence>
<comment type="caution">
    <text evidence="3">The sequence shown here is derived from an EMBL/GenBank/DDBJ whole genome shotgun (WGS) entry which is preliminary data.</text>
</comment>
<feature type="transmembrane region" description="Helical" evidence="2">
    <location>
        <begin position="157"/>
        <end position="179"/>
    </location>
</feature>
<evidence type="ECO:0000313" key="4">
    <source>
        <dbReference type="Proteomes" id="UP001199469"/>
    </source>
</evidence>
<sequence length="308" mass="30139">MKVESLLQREGRGPVERTGPIPLPGRRPRHSAGRRVPLTVTAPAPGVDLDEATAPFAVTAGPSPTGEPALPRTRDPRPTPPVGIPSPTLSRGRPARPGAPRRAPEVPAVVASSGPAPVAGRPRWWPLRRRTRPAAVTGHPGGASGTGRHGRASRATVLIALAALAAALGAAGIAVAAWLSSGTGRPGVSAGTALAPTATAVAGSAVTTGLLTPGTSGTAIVTVTNPNPYSVKVLTISPNGAATASGGAGTCATTGVSFTAQQPGVTLAAKASTTLTLAGAVAMSTASETGCQGATFTVPVTVGVASTP</sequence>
<keyword evidence="2" id="KW-0472">Membrane</keyword>
<keyword evidence="4" id="KW-1185">Reference proteome</keyword>
<dbReference type="RefSeq" id="WP_230729935.1">
    <property type="nucleotide sequence ID" value="NZ_JAJNDB010000001.1"/>
</dbReference>
<accession>A0ABS8P1W4</accession>
<feature type="compositionally biased region" description="Low complexity" evidence="1">
    <location>
        <begin position="90"/>
        <end position="117"/>
    </location>
</feature>
<keyword evidence="2" id="KW-1133">Transmembrane helix</keyword>
<protein>
    <submittedName>
        <fullName evidence="3">Uncharacterized protein</fullName>
    </submittedName>
</protein>
<feature type="compositionally biased region" description="Basic and acidic residues" evidence="1">
    <location>
        <begin position="1"/>
        <end position="15"/>
    </location>
</feature>
<proteinExistence type="predicted"/>
<evidence type="ECO:0000256" key="2">
    <source>
        <dbReference type="SAM" id="Phobius"/>
    </source>
</evidence>
<dbReference type="Proteomes" id="UP001199469">
    <property type="component" value="Unassembled WGS sequence"/>
</dbReference>
<keyword evidence="2" id="KW-0812">Transmembrane</keyword>
<organism evidence="3 4">
    <name type="scientific">Actinomycetospora endophytica</name>
    <dbReference type="NCBI Taxonomy" id="2291215"/>
    <lineage>
        <taxon>Bacteria</taxon>
        <taxon>Bacillati</taxon>
        <taxon>Actinomycetota</taxon>
        <taxon>Actinomycetes</taxon>
        <taxon>Pseudonocardiales</taxon>
        <taxon>Pseudonocardiaceae</taxon>
        <taxon>Actinomycetospora</taxon>
    </lineage>
</organism>
<feature type="region of interest" description="Disordered" evidence="1">
    <location>
        <begin position="1"/>
        <end position="117"/>
    </location>
</feature>
<gene>
    <name evidence="3" type="ORF">LQ327_02420</name>
</gene>
<name>A0ABS8P1W4_9PSEU</name>
<evidence type="ECO:0000256" key="1">
    <source>
        <dbReference type="SAM" id="MobiDB-lite"/>
    </source>
</evidence>